<sequence>MKLSRSIVNRSRFVPSHQARQAKQGSLTSASSHQHGLVSCERTCCFVALARTALSWKVSCWTFSEVSPLCNWLRPRGPGPTMWTGSMLCIELTQDCASASARKLGEIGNRLAKDTATFEKP</sequence>
<dbReference type="EMBL" id="JAWDGP010005151">
    <property type="protein sequence ID" value="KAK3759202.1"/>
    <property type="molecule type" value="Genomic_DNA"/>
</dbReference>
<keyword evidence="2" id="KW-1185">Reference proteome</keyword>
<dbReference type="AlphaFoldDB" id="A0AAE0YY48"/>
<organism evidence="1 2">
    <name type="scientific">Elysia crispata</name>
    <name type="common">lettuce slug</name>
    <dbReference type="NCBI Taxonomy" id="231223"/>
    <lineage>
        <taxon>Eukaryota</taxon>
        <taxon>Metazoa</taxon>
        <taxon>Spiralia</taxon>
        <taxon>Lophotrochozoa</taxon>
        <taxon>Mollusca</taxon>
        <taxon>Gastropoda</taxon>
        <taxon>Heterobranchia</taxon>
        <taxon>Euthyneura</taxon>
        <taxon>Panpulmonata</taxon>
        <taxon>Sacoglossa</taxon>
        <taxon>Placobranchoidea</taxon>
        <taxon>Plakobranchidae</taxon>
        <taxon>Elysia</taxon>
    </lineage>
</organism>
<reference evidence="1" key="1">
    <citation type="journal article" date="2023" name="G3 (Bethesda)">
        <title>A reference genome for the long-term kleptoplast-retaining sea slug Elysia crispata morphotype clarki.</title>
        <authorList>
            <person name="Eastman K.E."/>
            <person name="Pendleton A.L."/>
            <person name="Shaikh M.A."/>
            <person name="Suttiyut T."/>
            <person name="Ogas R."/>
            <person name="Tomko P."/>
            <person name="Gavelis G."/>
            <person name="Widhalm J.R."/>
            <person name="Wisecaver J.H."/>
        </authorList>
    </citation>
    <scope>NUCLEOTIDE SEQUENCE</scope>
    <source>
        <strain evidence="1">ECLA1</strain>
    </source>
</reference>
<accession>A0AAE0YY48</accession>
<name>A0AAE0YY48_9GAST</name>
<proteinExistence type="predicted"/>
<evidence type="ECO:0000313" key="2">
    <source>
        <dbReference type="Proteomes" id="UP001283361"/>
    </source>
</evidence>
<evidence type="ECO:0000313" key="1">
    <source>
        <dbReference type="EMBL" id="KAK3759202.1"/>
    </source>
</evidence>
<comment type="caution">
    <text evidence="1">The sequence shown here is derived from an EMBL/GenBank/DDBJ whole genome shotgun (WGS) entry which is preliminary data.</text>
</comment>
<dbReference type="Proteomes" id="UP001283361">
    <property type="component" value="Unassembled WGS sequence"/>
</dbReference>
<protein>
    <submittedName>
        <fullName evidence="1">Uncharacterized protein</fullName>
    </submittedName>
</protein>
<gene>
    <name evidence="1" type="ORF">RRG08_027111</name>
</gene>